<dbReference type="InterPro" id="IPR003511">
    <property type="entry name" value="HORMA_dom"/>
</dbReference>
<dbReference type="Proteomes" id="UP001652622">
    <property type="component" value="Unplaced"/>
</dbReference>
<protein>
    <submittedName>
        <fullName evidence="8">HORMA domain-containing protein 2-like</fullName>
    </submittedName>
</protein>
<evidence type="ECO:0000256" key="1">
    <source>
        <dbReference type="ARBA" id="ARBA00004123"/>
    </source>
</evidence>
<dbReference type="InterPro" id="IPR051294">
    <property type="entry name" value="HORMA_MeioticProgression"/>
</dbReference>
<keyword evidence="4" id="KW-0539">Nucleus</keyword>
<dbReference type="SUPFAM" id="SSF56019">
    <property type="entry name" value="The spindle assembly checkpoint protein mad2"/>
    <property type="match status" value="1"/>
</dbReference>
<evidence type="ECO:0000313" key="7">
    <source>
        <dbReference type="Proteomes" id="UP001652622"/>
    </source>
</evidence>
<evidence type="ECO:0000256" key="3">
    <source>
        <dbReference type="ARBA" id="ARBA00022454"/>
    </source>
</evidence>
<dbReference type="Gene3D" id="3.30.900.10">
    <property type="entry name" value="HORMA domain"/>
    <property type="match status" value="1"/>
</dbReference>
<evidence type="ECO:0000259" key="6">
    <source>
        <dbReference type="Pfam" id="PF02301"/>
    </source>
</evidence>
<accession>A0ABM3YYC8</accession>
<sequence>MATAQITHIGQKHKTLKETALFPSRIASEQESLVLVKRLLAVSISYISYLRGLFPESSCGTCYLEGSHVCCLNSLTEIALEQEWASHLQISLLAALRAVSNVVAQTFLT</sequence>
<keyword evidence="7" id="KW-1185">Reference proteome</keyword>
<organism evidence="7 8">
    <name type="scientific">Pantherophis guttatus</name>
    <name type="common">Corn snake</name>
    <name type="synonym">Elaphe guttata</name>
    <dbReference type="NCBI Taxonomy" id="94885"/>
    <lineage>
        <taxon>Eukaryota</taxon>
        <taxon>Metazoa</taxon>
        <taxon>Chordata</taxon>
        <taxon>Craniata</taxon>
        <taxon>Vertebrata</taxon>
        <taxon>Euteleostomi</taxon>
        <taxon>Lepidosauria</taxon>
        <taxon>Squamata</taxon>
        <taxon>Bifurcata</taxon>
        <taxon>Unidentata</taxon>
        <taxon>Episquamata</taxon>
        <taxon>Toxicofera</taxon>
        <taxon>Serpentes</taxon>
        <taxon>Colubroidea</taxon>
        <taxon>Colubridae</taxon>
        <taxon>Colubrinae</taxon>
        <taxon>Pantherophis</taxon>
    </lineage>
</organism>
<dbReference type="Pfam" id="PF02301">
    <property type="entry name" value="HORMA"/>
    <property type="match status" value="1"/>
</dbReference>
<gene>
    <name evidence="8" type="primary">LOC132709975</name>
</gene>
<evidence type="ECO:0000313" key="8">
    <source>
        <dbReference type="RefSeq" id="XP_060541130.1"/>
    </source>
</evidence>
<comment type="subcellular location">
    <subcellularLocation>
        <location evidence="2">Chromosome</location>
    </subcellularLocation>
    <subcellularLocation>
        <location evidence="1">Nucleus</location>
    </subcellularLocation>
</comment>
<dbReference type="InterPro" id="IPR036570">
    <property type="entry name" value="HORMA_dom_sf"/>
</dbReference>
<dbReference type="RefSeq" id="XP_060541130.1">
    <property type="nucleotide sequence ID" value="XM_060685147.1"/>
</dbReference>
<feature type="domain" description="HORMA" evidence="6">
    <location>
        <begin position="32"/>
        <end position="72"/>
    </location>
</feature>
<reference evidence="8" key="1">
    <citation type="submission" date="2025-08" db="UniProtKB">
        <authorList>
            <consortium name="RefSeq"/>
        </authorList>
    </citation>
    <scope>IDENTIFICATION</scope>
    <source>
        <tissue evidence="8">Blood</tissue>
    </source>
</reference>
<proteinExistence type="predicted"/>
<name>A0ABM3YYC8_PANGU</name>
<evidence type="ECO:0000256" key="4">
    <source>
        <dbReference type="ARBA" id="ARBA00023242"/>
    </source>
</evidence>
<dbReference type="PANTHER" id="PTHR48225:SF6">
    <property type="entry name" value="HORMA DOMAIN-CONTAINING PROTEIN 2"/>
    <property type="match status" value="1"/>
</dbReference>
<evidence type="ECO:0000256" key="2">
    <source>
        <dbReference type="ARBA" id="ARBA00004286"/>
    </source>
</evidence>
<dbReference type="PANTHER" id="PTHR48225">
    <property type="entry name" value="HORMA DOMAIN-CONTAINING PROTEIN 1"/>
    <property type="match status" value="1"/>
</dbReference>
<dbReference type="GeneID" id="132709975"/>
<keyword evidence="5" id="KW-0469">Meiosis</keyword>
<keyword evidence="3" id="KW-0158">Chromosome</keyword>
<evidence type="ECO:0000256" key="5">
    <source>
        <dbReference type="ARBA" id="ARBA00023254"/>
    </source>
</evidence>